<reference evidence="2" key="1">
    <citation type="journal article" date="2015" name="Nature">
        <title>Complex archaea that bridge the gap between prokaryotes and eukaryotes.</title>
        <authorList>
            <person name="Spang A."/>
            <person name="Saw J.H."/>
            <person name="Jorgensen S.L."/>
            <person name="Zaremba-Niedzwiedzka K."/>
            <person name="Martijn J."/>
            <person name="Lind A.E."/>
            <person name="van Eijk R."/>
            <person name="Schleper C."/>
            <person name="Guy L."/>
            <person name="Ettema T.J."/>
        </authorList>
    </citation>
    <scope>NUCLEOTIDE SEQUENCE</scope>
</reference>
<dbReference type="SUPFAM" id="SSF53448">
    <property type="entry name" value="Nucleotide-diphospho-sugar transferases"/>
    <property type="match status" value="1"/>
</dbReference>
<gene>
    <name evidence="2" type="ORF">LCGC14_0936230</name>
</gene>
<protein>
    <recommendedName>
        <fullName evidence="1">Glycosyltransferase 2-like domain-containing protein</fullName>
    </recommendedName>
</protein>
<comment type="caution">
    <text evidence="2">The sequence shown here is derived from an EMBL/GenBank/DDBJ whole genome shotgun (WGS) entry which is preliminary data.</text>
</comment>
<evidence type="ECO:0000313" key="2">
    <source>
        <dbReference type="EMBL" id="KKN20374.1"/>
    </source>
</evidence>
<dbReference type="Pfam" id="PF00535">
    <property type="entry name" value="Glycos_transf_2"/>
    <property type="match status" value="1"/>
</dbReference>
<dbReference type="InterPro" id="IPR001173">
    <property type="entry name" value="Glyco_trans_2-like"/>
</dbReference>
<organism evidence="2">
    <name type="scientific">marine sediment metagenome</name>
    <dbReference type="NCBI Taxonomy" id="412755"/>
    <lineage>
        <taxon>unclassified sequences</taxon>
        <taxon>metagenomes</taxon>
        <taxon>ecological metagenomes</taxon>
    </lineage>
</organism>
<dbReference type="EMBL" id="LAZR01003248">
    <property type="protein sequence ID" value="KKN20374.1"/>
    <property type="molecule type" value="Genomic_DNA"/>
</dbReference>
<dbReference type="InterPro" id="IPR050834">
    <property type="entry name" value="Glycosyltransf_2"/>
</dbReference>
<dbReference type="Gene3D" id="3.90.550.10">
    <property type="entry name" value="Spore Coat Polysaccharide Biosynthesis Protein SpsA, Chain A"/>
    <property type="match status" value="1"/>
</dbReference>
<dbReference type="CDD" id="cd00761">
    <property type="entry name" value="Glyco_tranf_GTA_type"/>
    <property type="match status" value="1"/>
</dbReference>
<dbReference type="AlphaFoldDB" id="A0A0F9NR12"/>
<dbReference type="InterPro" id="IPR029044">
    <property type="entry name" value="Nucleotide-diphossugar_trans"/>
</dbReference>
<dbReference type="PANTHER" id="PTHR43685:SF2">
    <property type="entry name" value="GLYCOSYLTRANSFERASE 2-LIKE DOMAIN-CONTAINING PROTEIN"/>
    <property type="match status" value="1"/>
</dbReference>
<name>A0A0F9NR12_9ZZZZ</name>
<dbReference type="PANTHER" id="PTHR43685">
    <property type="entry name" value="GLYCOSYLTRANSFERASE"/>
    <property type="match status" value="1"/>
</dbReference>
<sequence length="236" mass="26100">MSGISVCVPVGPEQHHRRYLEECLSSLSRQTRPPHDVIIVDDMAGMPAGLDHSNGYPVRTWRAPWRLGVAAAFNCGVALADQELVLMIGADDWLEPECLEACFEAFQKQKEDLLCYYYLSVRYHAEDGFDIPRDLDDGVQTLPCNAAMVSKHLWANTGGFPPETGSGAPDAALISILMVHAAAGKLIPVAEGRPLYNVRIHEGQDTRGRAPWQSVIIPTRNILTQLWKAPEWGRSI</sequence>
<evidence type="ECO:0000259" key="1">
    <source>
        <dbReference type="Pfam" id="PF00535"/>
    </source>
</evidence>
<accession>A0A0F9NR12</accession>
<feature type="domain" description="Glycosyltransferase 2-like" evidence="1">
    <location>
        <begin position="5"/>
        <end position="116"/>
    </location>
</feature>
<proteinExistence type="predicted"/>